<organism evidence="2 3">
    <name type="scientific">Robinsoniella peoriensis</name>
    <dbReference type="NCBI Taxonomy" id="180332"/>
    <lineage>
        <taxon>Bacteria</taxon>
        <taxon>Bacillati</taxon>
        <taxon>Bacillota</taxon>
        <taxon>Clostridia</taxon>
        <taxon>Lachnospirales</taxon>
        <taxon>Lachnospiraceae</taxon>
        <taxon>Robinsoniella</taxon>
    </lineage>
</organism>
<dbReference type="PANTHER" id="PTHR48094">
    <property type="entry name" value="PROTEIN/NUCLEIC ACID DEGLYCASE DJ-1-RELATED"/>
    <property type="match status" value="1"/>
</dbReference>
<dbReference type="STRING" id="180332.GCA_000797495_01919"/>
<keyword evidence="3" id="KW-1185">Reference proteome</keyword>
<evidence type="ECO:0000313" key="2">
    <source>
        <dbReference type="EMBL" id="TLC99092.1"/>
    </source>
</evidence>
<dbReference type="AlphaFoldDB" id="A0A4U8Q516"/>
<dbReference type="InterPro" id="IPR050325">
    <property type="entry name" value="Prot/Nucl_acid_deglycase"/>
</dbReference>
<dbReference type="RefSeq" id="WP_138003526.1">
    <property type="nucleotide sequence ID" value="NZ_QGQD01000077.1"/>
</dbReference>
<dbReference type="PANTHER" id="PTHR48094:SF12">
    <property type="entry name" value="PARKINSON DISEASE PROTEIN 7 HOMOLOG"/>
    <property type="match status" value="1"/>
</dbReference>
<dbReference type="InterPro" id="IPR002818">
    <property type="entry name" value="DJ-1/PfpI"/>
</dbReference>
<reference evidence="2 3" key="1">
    <citation type="journal article" date="2019" name="Anaerobe">
        <title>Detection of Robinsoniella peoriensis in multiple bone samples of a trauma patient.</title>
        <authorList>
            <person name="Schrottner P."/>
            <person name="Hartwich K."/>
            <person name="Bunk B."/>
            <person name="Schober I."/>
            <person name="Helbig S."/>
            <person name="Rudolph W.W."/>
            <person name="Gunzer F."/>
        </authorList>
    </citation>
    <scope>NUCLEOTIDE SEQUENCE [LARGE SCALE GENOMIC DNA]</scope>
    <source>
        <strain evidence="2 3">DSM 106044</strain>
    </source>
</reference>
<protein>
    <submittedName>
        <fullName evidence="2">Chaperone protein YajL</fullName>
    </submittedName>
</protein>
<dbReference type="GO" id="GO:0005737">
    <property type="term" value="C:cytoplasm"/>
    <property type="evidence" value="ECO:0007669"/>
    <property type="project" value="TreeGrafter"/>
</dbReference>
<dbReference type="SUPFAM" id="SSF52317">
    <property type="entry name" value="Class I glutamine amidotransferase-like"/>
    <property type="match status" value="1"/>
</dbReference>
<dbReference type="EMBL" id="QGQD01000077">
    <property type="protein sequence ID" value="TLC99092.1"/>
    <property type="molecule type" value="Genomic_DNA"/>
</dbReference>
<dbReference type="InterPro" id="IPR006287">
    <property type="entry name" value="DJ-1"/>
</dbReference>
<dbReference type="Proteomes" id="UP000306509">
    <property type="component" value="Unassembled WGS sequence"/>
</dbReference>
<evidence type="ECO:0000259" key="1">
    <source>
        <dbReference type="Pfam" id="PF01965"/>
    </source>
</evidence>
<gene>
    <name evidence="2" type="primary">yajL</name>
    <name evidence="2" type="ORF">DSM106044_04073</name>
</gene>
<dbReference type="Gene3D" id="3.40.50.880">
    <property type="match status" value="1"/>
</dbReference>
<sequence>MSRIYIFLADGFEEIEGLTVVDMLRRANLDITMVSVTGGLTVTGSHGIQVLADAVFEEVDFSDAGMLILPGGMPGTLNLGNHTGLVSLLKSAHADNKKIAAICAAPSVLGLNGILEGKRAVCYPGFEEKLLGAQVSDDPVAVDGNIITSRGMGTAIDFSLAIIERFLGEAEARRIAESIIYK</sequence>
<comment type="caution">
    <text evidence="2">The sequence shown here is derived from an EMBL/GenBank/DDBJ whole genome shotgun (WGS) entry which is preliminary data.</text>
</comment>
<dbReference type="NCBIfam" id="TIGR01383">
    <property type="entry name" value="not_thiJ"/>
    <property type="match status" value="1"/>
</dbReference>
<dbReference type="CDD" id="cd03135">
    <property type="entry name" value="GATase1_DJ-1"/>
    <property type="match status" value="1"/>
</dbReference>
<proteinExistence type="predicted"/>
<evidence type="ECO:0000313" key="3">
    <source>
        <dbReference type="Proteomes" id="UP000306509"/>
    </source>
</evidence>
<dbReference type="Pfam" id="PF01965">
    <property type="entry name" value="DJ-1_PfpI"/>
    <property type="match status" value="1"/>
</dbReference>
<accession>A0A4U8Q516</accession>
<name>A0A4U8Q516_9FIRM</name>
<dbReference type="InterPro" id="IPR029062">
    <property type="entry name" value="Class_I_gatase-like"/>
</dbReference>
<feature type="domain" description="DJ-1/PfpI" evidence="1">
    <location>
        <begin position="3"/>
        <end position="164"/>
    </location>
</feature>